<name>A0ABS6X5R2_9BACT</name>
<reference evidence="2 3" key="1">
    <citation type="submission" date="2021-07" db="EMBL/GenBank/DDBJ databases">
        <title>Hymenobacter profundi sp. nov., isolated from deep-sea water.</title>
        <authorList>
            <person name="Kim M.K."/>
        </authorList>
    </citation>
    <scope>NUCLEOTIDE SEQUENCE [LARGE SCALE GENOMIC DNA]</scope>
    <source>
        <strain evidence="2 3">M2</strain>
    </source>
</reference>
<evidence type="ECO:0000256" key="1">
    <source>
        <dbReference type="SAM" id="MobiDB-lite"/>
    </source>
</evidence>
<feature type="region of interest" description="Disordered" evidence="1">
    <location>
        <begin position="24"/>
        <end position="63"/>
    </location>
</feature>
<accession>A0ABS6X5R2</accession>
<keyword evidence="3" id="KW-1185">Reference proteome</keyword>
<feature type="non-terminal residue" evidence="2">
    <location>
        <position position="1"/>
    </location>
</feature>
<dbReference type="EMBL" id="JAHWGL010000179">
    <property type="protein sequence ID" value="MBW3131178.1"/>
    <property type="molecule type" value="Genomic_DNA"/>
</dbReference>
<organism evidence="2 3">
    <name type="scientific">Hymenobacter profundi</name>
    <dbReference type="NCBI Taxonomy" id="1982110"/>
    <lineage>
        <taxon>Bacteria</taxon>
        <taxon>Pseudomonadati</taxon>
        <taxon>Bacteroidota</taxon>
        <taxon>Cytophagia</taxon>
        <taxon>Cytophagales</taxon>
        <taxon>Hymenobacteraceae</taxon>
        <taxon>Hymenobacter</taxon>
    </lineage>
</organism>
<sequence length="63" mass="6877">RHTYSPIAIHYKWRGAVPRADYSQASGLPARTTRPTQLSLPARTTAGQRPANSRHGAQPRAIG</sequence>
<dbReference type="Proteomes" id="UP000826188">
    <property type="component" value="Unassembled WGS sequence"/>
</dbReference>
<evidence type="ECO:0000313" key="2">
    <source>
        <dbReference type="EMBL" id="MBW3131178.1"/>
    </source>
</evidence>
<gene>
    <name evidence="2" type="ORF">KYK14_21660</name>
</gene>
<comment type="caution">
    <text evidence="2">The sequence shown here is derived from an EMBL/GenBank/DDBJ whole genome shotgun (WGS) entry which is preliminary data.</text>
</comment>
<dbReference type="RefSeq" id="WP_219161732.1">
    <property type="nucleotide sequence ID" value="NZ_JAHWGL010000179.1"/>
</dbReference>
<evidence type="ECO:0000313" key="3">
    <source>
        <dbReference type="Proteomes" id="UP000826188"/>
    </source>
</evidence>
<protein>
    <submittedName>
        <fullName evidence="2">Uncharacterized protein</fullName>
    </submittedName>
</protein>
<proteinExistence type="predicted"/>